<name>A0A5R9BZK1_9LACO</name>
<reference evidence="1 2" key="1">
    <citation type="submission" date="2019-05" db="EMBL/GenBank/DDBJ databases">
        <title>The metagenome of a microbial culture collection derived from dairy environment covers the genomic content of the human microbiome.</title>
        <authorList>
            <person name="Roder T."/>
            <person name="Wuthrich D."/>
            <person name="Sattari Z."/>
            <person name="Von Ah U."/>
            <person name="Bar C."/>
            <person name="Ronchi F."/>
            <person name="Macpherson A.J."/>
            <person name="Ganal-Vonarburg S.C."/>
            <person name="Bruggmann R."/>
            <person name="Vergeres G."/>
        </authorList>
    </citation>
    <scope>NUCLEOTIDE SEQUENCE [LARGE SCALE GENOMIC DNA]</scope>
    <source>
        <strain evidence="1 2">FAM 18815</strain>
    </source>
</reference>
<dbReference type="OrthoDB" id="2243928at2"/>
<proteinExistence type="predicted"/>
<organism evidence="1 2">
    <name type="scientific">Pediococcus stilesii</name>
    <dbReference type="NCBI Taxonomy" id="331679"/>
    <lineage>
        <taxon>Bacteria</taxon>
        <taxon>Bacillati</taxon>
        <taxon>Bacillota</taxon>
        <taxon>Bacilli</taxon>
        <taxon>Lactobacillales</taxon>
        <taxon>Lactobacillaceae</taxon>
        <taxon>Pediococcus</taxon>
    </lineage>
</organism>
<evidence type="ECO:0000313" key="1">
    <source>
        <dbReference type="EMBL" id="TLQ05452.1"/>
    </source>
</evidence>
<dbReference type="EMBL" id="VBTH01000002">
    <property type="protein sequence ID" value="TLQ05452.1"/>
    <property type="molecule type" value="Genomic_DNA"/>
</dbReference>
<dbReference type="InterPro" id="IPR012865">
    <property type="entry name" value="DUF1642"/>
</dbReference>
<sequence length="180" mass="21204">MNIKLFKEGIEKNYLHAKEILKTSPDNEYSSGFSYALKGVKSMYYLLDEPSKQIIPQFMANWIEQIELEYDTKNNPLYTLVELVESSKSNIDEKYHWINDRYNQQVLLNALANGYEVKDLRKIPLEGLITVNGEQQYLTYMGGHWFASRENHELIQEFKEKELKQAPKWVQRLAFGEVTE</sequence>
<dbReference type="Proteomes" id="UP000305541">
    <property type="component" value="Unassembled WGS sequence"/>
</dbReference>
<evidence type="ECO:0000313" key="2">
    <source>
        <dbReference type="Proteomes" id="UP000305541"/>
    </source>
</evidence>
<protein>
    <submittedName>
        <fullName evidence="1">DUF1642 domain-containing protein</fullName>
    </submittedName>
</protein>
<comment type="caution">
    <text evidence="1">The sequence shown here is derived from an EMBL/GenBank/DDBJ whole genome shotgun (WGS) entry which is preliminary data.</text>
</comment>
<dbReference type="AlphaFoldDB" id="A0A5R9BZK1"/>
<dbReference type="Pfam" id="PF07852">
    <property type="entry name" value="DUF1642"/>
    <property type="match status" value="1"/>
</dbReference>
<gene>
    <name evidence="1" type="ORF">FEZ51_01980</name>
</gene>
<accession>A0A5R9BZK1</accession>
<dbReference type="RefSeq" id="WP_138473796.1">
    <property type="nucleotide sequence ID" value="NZ_VBTH01000002.1"/>
</dbReference>